<dbReference type="STRING" id="1817824.A2751_02185"/>
<dbReference type="Proteomes" id="UP000176864">
    <property type="component" value="Unassembled WGS sequence"/>
</dbReference>
<evidence type="ECO:0000256" key="1">
    <source>
        <dbReference type="SAM" id="Phobius"/>
    </source>
</evidence>
<keyword evidence="1" id="KW-1133">Transmembrane helix</keyword>
<name>A0A1F5NJW2_9BACT</name>
<evidence type="ECO:0000313" key="3">
    <source>
        <dbReference type="Proteomes" id="UP000176864"/>
    </source>
</evidence>
<keyword evidence="1" id="KW-0472">Membrane</keyword>
<protein>
    <submittedName>
        <fullName evidence="2">Uncharacterized protein</fullName>
    </submittedName>
</protein>
<keyword evidence="1" id="KW-0812">Transmembrane</keyword>
<feature type="transmembrane region" description="Helical" evidence="1">
    <location>
        <begin position="165"/>
        <end position="187"/>
    </location>
</feature>
<comment type="caution">
    <text evidence="2">The sequence shown here is derived from an EMBL/GenBank/DDBJ whole genome shotgun (WGS) entry which is preliminary data.</text>
</comment>
<dbReference type="EMBL" id="MFEK01000016">
    <property type="protein sequence ID" value="OGE77834.1"/>
    <property type="molecule type" value="Genomic_DNA"/>
</dbReference>
<feature type="transmembrane region" description="Helical" evidence="1">
    <location>
        <begin position="193"/>
        <end position="213"/>
    </location>
</feature>
<feature type="transmembrane region" description="Helical" evidence="1">
    <location>
        <begin position="55"/>
        <end position="75"/>
    </location>
</feature>
<organism evidence="2 3">
    <name type="scientific">Candidatus Doudnabacteria bacterium RIFCSPHIGHO2_01_FULL_46_14</name>
    <dbReference type="NCBI Taxonomy" id="1817824"/>
    <lineage>
        <taxon>Bacteria</taxon>
        <taxon>Candidatus Doudnaibacteriota</taxon>
    </lineage>
</organism>
<reference evidence="2 3" key="1">
    <citation type="journal article" date="2016" name="Nat. Commun.">
        <title>Thousands of microbial genomes shed light on interconnected biogeochemical processes in an aquifer system.</title>
        <authorList>
            <person name="Anantharaman K."/>
            <person name="Brown C.T."/>
            <person name="Hug L.A."/>
            <person name="Sharon I."/>
            <person name="Castelle C.J."/>
            <person name="Probst A.J."/>
            <person name="Thomas B.C."/>
            <person name="Singh A."/>
            <person name="Wilkins M.J."/>
            <person name="Karaoz U."/>
            <person name="Brodie E.L."/>
            <person name="Williams K.H."/>
            <person name="Hubbard S.S."/>
            <person name="Banfield J.F."/>
        </authorList>
    </citation>
    <scope>NUCLEOTIDE SEQUENCE [LARGE SCALE GENOMIC DNA]</scope>
</reference>
<feature type="transmembrane region" description="Helical" evidence="1">
    <location>
        <begin position="31"/>
        <end position="49"/>
    </location>
</feature>
<dbReference type="AlphaFoldDB" id="A0A1F5NJW2"/>
<sequence length="287" mass="32924">MLKPDIIENIKHGEELNHLAGLLFNRAAREWQWGVGIQMVMGAMMVLLSEGHLNPSIKLGLVIFALSGFTLGYYLRFVSEDTFDMAETMRRQSVLSEGLGWDVNRRQFAIWKARAGTKVINEFKHSNRPVDYWDTKASPGPRRLLELTAESAFWAQRLYMKLRGLMWLGLVTIISAGIVVSVMSFIRHDEIEASAIVSLVFLLLPALLIFDFLDWIFKLNRVIDGIVEIESDMEMTLADRVVTRTQVLRLVAEFNATASGGFPIHPSLYRSWHNEIKTSWEKRKKRR</sequence>
<proteinExistence type="predicted"/>
<accession>A0A1F5NJW2</accession>
<evidence type="ECO:0000313" key="2">
    <source>
        <dbReference type="EMBL" id="OGE77834.1"/>
    </source>
</evidence>
<gene>
    <name evidence="2" type="ORF">A2751_02185</name>
</gene>